<dbReference type="EMBL" id="JBBKAR010000021">
    <property type="protein sequence ID" value="MEJ8303597.1"/>
    <property type="molecule type" value="Genomic_DNA"/>
</dbReference>
<gene>
    <name evidence="1" type="ORF">WKI47_06660</name>
</gene>
<comment type="caution">
    <text evidence="1">The sequence shown here is derived from an EMBL/GenBank/DDBJ whole genome shotgun (WGS) entry which is preliminary data.</text>
</comment>
<keyword evidence="2" id="KW-1185">Reference proteome</keyword>
<feature type="non-terminal residue" evidence="1">
    <location>
        <position position="1"/>
    </location>
</feature>
<accession>A0ACC6P9M6</accession>
<reference evidence="1" key="1">
    <citation type="submission" date="2024-03" db="EMBL/GenBank/DDBJ databases">
        <title>Whole genome sequecning of epiphytes from Marcgravia umbellata leaves.</title>
        <authorList>
            <person name="Kumar G."/>
            <person name="Savka M.A."/>
        </authorList>
    </citation>
    <scope>NUCLEOTIDE SEQUENCE</scope>
    <source>
        <strain evidence="1">RIT_BL5</strain>
    </source>
</reference>
<dbReference type="Proteomes" id="UP001380953">
    <property type="component" value="Unassembled WGS sequence"/>
</dbReference>
<proteinExistence type="predicted"/>
<protein>
    <submittedName>
        <fullName evidence="1">Uncharacterized protein</fullName>
    </submittedName>
</protein>
<sequence length="183" mass="21263">QGLSSDELITYVFCGHKQLTEEVDNSEGVLNAWKEWIKWAAKETITMYDYNAYKHGLAIHSDTRGFSLGNEIEGQIKVSNDSLKFLSKNKKEDRWVWEKRVVFTPLDYRGACISIVQSLIRNILTIGKRTYLGTDFESLDFLPNETCTPQYFMKLSNKDKNEFGLVAKGYSMELLYYKRKDEN</sequence>
<name>A0ACC6P9M6_9BACL</name>
<organism evidence="1 2">
    <name type="scientific">Saccharibacillus sacchari</name>
    <dbReference type="NCBI Taxonomy" id="456493"/>
    <lineage>
        <taxon>Bacteria</taxon>
        <taxon>Bacillati</taxon>
        <taxon>Bacillota</taxon>
        <taxon>Bacilli</taxon>
        <taxon>Bacillales</taxon>
        <taxon>Paenibacillaceae</taxon>
        <taxon>Saccharibacillus</taxon>
    </lineage>
</organism>
<evidence type="ECO:0000313" key="2">
    <source>
        <dbReference type="Proteomes" id="UP001380953"/>
    </source>
</evidence>
<evidence type="ECO:0000313" key="1">
    <source>
        <dbReference type="EMBL" id="MEJ8303597.1"/>
    </source>
</evidence>